<protein>
    <recommendedName>
        <fullName evidence="4">DUF3784 domain-containing protein</fullName>
    </recommendedName>
</protein>
<gene>
    <name evidence="2" type="ORF">FFL01_12110</name>
</gene>
<dbReference type="AlphaFoldDB" id="A0A4Y4AX19"/>
<dbReference type="Pfam" id="PF12650">
    <property type="entry name" value="DUF3784"/>
    <property type="match status" value="1"/>
</dbReference>
<keyword evidence="1" id="KW-0812">Transmembrane</keyword>
<organism evidence="2 3">
    <name type="scientific">Flavobacterium flevense</name>
    <dbReference type="NCBI Taxonomy" id="983"/>
    <lineage>
        <taxon>Bacteria</taxon>
        <taxon>Pseudomonadati</taxon>
        <taxon>Bacteroidota</taxon>
        <taxon>Flavobacteriia</taxon>
        <taxon>Flavobacteriales</taxon>
        <taxon>Flavobacteriaceae</taxon>
        <taxon>Flavobacterium</taxon>
    </lineage>
</organism>
<reference evidence="2 3" key="1">
    <citation type="submission" date="2019-06" db="EMBL/GenBank/DDBJ databases">
        <title>Whole genome shotgun sequence of Flavobacterium flevense NBRC 14960.</title>
        <authorList>
            <person name="Hosoyama A."/>
            <person name="Uohara A."/>
            <person name="Ohji S."/>
            <person name="Ichikawa N."/>
        </authorList>
    </citation>
    <scope>NUCLEOTIDE SEQUENCE [LARGE SCALE GENOMIC DNA]</scope>
    <source>
        <strain evidence="2 3">NBRC 14960</strain>
    </source>
</reference>
<feature type="transmembrane region" description="Helical" evidence="1">
    <location>
        <begin position="54"/>
        <end position="72"/>
    </location>
</feature>
<evidence type="ECO:0000313" key="2">
    <source>
        <dbReference type="EMBL" id="GEC71672.1"/>
    </source>
</evidence>
<keyword evidence="1" id="KW-0472">Membrane</keyword>
<feature type="transmembrane region" description="Helical" evidence="1">
    <location>
        <begin position="78"/>
        <end position="96"/>
    </location>
</feature>
<dbReference type="Proteomes" id="UP000316775">
    <property type="component" value="Unassembled WGS sequence"/>
</dbReference>
<evidence type="ECO:0008006" key="4">
    <source>
        <dbReference type="Google" id="ProtNLM"/>
    </source>
</evidence>
<evidence type="ECO:0000313" key="3">
    <source>
        <dbReference type="Proteomes" id="UP000316775"/>
    </source>
</evidence>
<dbReference type="InterPro" id="IPR017259">
    <property type="entry name" value="UCP037672"/>
</dbReference>
<dbReference type="EMBL" id="BJNP01000010">
    <property type="protein sequence ID" value="GEC71672.1"/>
    <property type="molecule type" value="Genomic_DNA"/>
</dbReference>
<keyword evidence="3" id="KW-1185">Reference proteome</keyword>
<evidence type="ECO:0000256" key="1">
    <source>
        <dbReference type="SAM" id="Phobius"/>
    </source>
</evidence>
<feature type="transmembrane region" description="Helical" evidence="1">
    <location>
        <begin position="108"/>
        <end position="125"/>
    </location>
</feature>
<dbReference type="OrthoDB" id="954876at2"/>
<dbReference type="RefSeq" id="WP_083552389.1">
    <property type="nucleotide sequence ID" value="NZ_BJNP01000010.1"/>
</dbReference>
<dbReference type="STRING" id="983.SAMN05443543_10171"/>
<feature type="transmembrane region" description="Helical" evidence="1">
    <location>
        <begin position="6"/>
        <end position="28"/>
    </location>
</feature>
<keyword evidence="1" id="KW-1133">Transmembrane helix</keyword>
<proteinExistence type="predicted"/>
<sequence>MMYTLIGMSLLFIAIGFIVNVNNAKYLLAGYNTMSKAEQDQVDLKTYITYFRKFHLFLGFSFFLIGILLKYLLSENAVVIFIGVYPIAAYIYFIATSAKYFKAKKNKVGVFLLAIGLIFIVVMFIRDFKETKLILNSNSIEFKGDYGETVPFEKIKNIQLVDEKPRIVQRINGFSAGTIKKGIYKTDTSEKVKLIINAENKPYILITKLDGKKIYYSAKEASNEQLFQKIKNISNK</sequence>
<comment type="caution">
    <text evidence="2">The sequence shown here is derived from an EMBL/GenBank/DDBJ whole genome shotgun (WGS) entry which is preliminary data.</text>
</comment>
<name>A0A4Y4AX19_9FLAO</name>
<accession>A0A4Y4AX19</accession>